<evidence type="ECO:0000313" key="2">
    <source>
        <dbReference type="Proteomes" id="UP000051297"/>
    </source>
</evidence>
<organism evidence="1 2">
    <name type="scientific">candidate division WWE3 bacterium CSP1-7</name>
    <dbReference type="NCBI Taxonomy" id="1576480"/>
    <lineage>
        <taxon>Bacteria</taxon>
        <taxon>Katanobacteria</taxon>
    </lineage>
</organism>
<accession>A0A0T5ZWY9</accession>
<protein>
    <submittedName>
        <fullName evidence="1">Uncharacterized protein</fullName>
    </submittedName>
</protein>
<evidence type="ECO:0000313" key="1">
    <source>
        <dbReference type="EMBL" id="KRT67324.1"/>
    </source>
</evidence>
<proteinExistence type="predicted"/>
<dbReference type="EMBL" id="LDXK01000004">
    <property type="protein sequence ID" value="KRT67324.1"/>
    <property type="molecule type" value="Genomic_DNA"/>
</dbReference>
<reference evidence="1 2" key="1">
    <citation type="submission" date="2015-05" db="EMBL/GenBank/DDBJ databases">
        <title>Critical biogeochemical functions in the subsurface are associated with bacteria from new phyla and little studied lineages.</title>
        <authorList>
            <person name="Hug L.A."/>
            <person name="Thomas B.C."/>
            <person name="Sharon I."/>
            <person name="Brown C.T."/>
            <person name="Sharma R."/>
            <person name="Hettich R.L."/>
            <person name="Wilkins M.J."/>
            <person name="Williams K.H."/>
            <person name="Singh A."/>
            <person name="Banfield J.F."/>
        </authorList>
    </citation>
    <scope>NUCLEOTIDE SEQUENCE [LARGE SCALE GENOMIC DNA]</scope>
    <source>
        <strain evidence="1">CSP1-7</strain>
    </source>
</reference>
<dbReference type="Proteomes" id="UP000051297">
    <property type="component" value="Unassembled WGS sequence"/>
</dbReference>
<sequence length="213" mass="24512">MIYAQLMRKRISSKKIKELERLRKIGWSLPEMAKAVGVGYGTAFRYVREVEVALEYRKNWLGKRGGSIKRKRIAEEKAQLRARRVIGSLTDKERLIFATALYWGEGNKKDFILTNSDPRLVKVFVTGIRRIFSLPKDRLKAGIRIFEDMDHDRCLEFWSGVVGIPVEDFVSTEVLKGKKKGKLPYGMCRIRVSKGGEMLKYFQALSEAVSEAF</sequence>
<gene>
    <name evidence="1" type="ORF">XU08_C0004G0036</name>
</gene>
<dbReference type="AlphaFoldDB" id="A0A0T5ZWY9"/>
<comment type="caution">
    <text evidence="1">The sequence shown here is derived from an EMBL/GenBank/DDBJ whole genome shotgun (WGS) entry which is preliminary data.</text>
</comment>
<name>A0A0T5ZWY9_UNCKA</name>